<evidence type="ECO:0000313" key="3">
    <source>
        <dbReference type="Proteomes" id="UP000186469"/>
    </source>
</evidence>
<dbReference type="STRING" id="1121455.SAMN02745728_00795"/>
<dbReference type="AlphaFoldDB" id="A0A1M7SDB4"/>
<dbReference type="Pfam" id="PF13237">
    <property type="entry name" value="Fer4_10"/>
    <property type="match status" value="1"/>
</dbReference>
<name>A0A1M7SDB4_9BACT</name>
<dbReference type="InterPro" id="IPR052911">
    <property type="entry name" value="Corrinoid_activation_enz"/>
</dbReference>
<evidence type="ECO:0000259" key="1">
    <source>
        <dbReference type="PROSITE" id="PS51379"/>
    </source>
</evidence>
<proteinExistence type="predicted"/>
<dbReference type="PANTHER" id="PTHR42895:SF1">
    <property type="entry name" value="IRON-SULFUR CLUSTER PROTEIN"/>
    <property type="match status" value="1"/>
</dbReference>
<organism evidence="2 3">
    <name type="scientific">Desulfovibrio litoralis DSM 11393</name>
    <dbReference type="NCBI Taxonomy" id="1121455"/>
    <lineage>
        <taxon>Bacteria</taxon>
        <taxon>Pseudomonadati</taxon>
        <taxon>Thermodesulfobacteriota</taxon>
        <taxon>Desulfovibrionia</taxon>
        <taxon>Desulfovibrionales</taxon>
        <taxon>Desulfovibrionaceae</taxon>
        <taxon>Desulfovibrio</taxon>
    </lineage>
</organism>
<dbReference type="Gene3D" id="3.30.70.20">
    <property type="match status" value="1"/>
</dbReference>
<protein>
    <submittedName>
        <fullName evidence="2">4Fe-4S binding domain-containing protein</fullName>
    </submittedName>
</protein>
<gene>
    <name evidence="2" type="ORF">SAMN02745728_00795</name>
</gene>
<accession>A0A1M7SDB4</accession>
<evidence type="ECO:0000313" key="2">
    <source>
        <dbReference type="EMBL" id="SHN56470.1"/>
    </source>
</evidence>
<dbReference type="EMBL" id="FRDI01000003">
    <property type="protein sequence ID" value="SHN56470.1"/>
    <property type="molecule type" value="Genomic_DNA"/>
</dbReference>
<dbReference type="InterPro" id="IPR017896">
    <property type="entry name" value="4Fe4S_Fe-S-bd"/>
</dbReference>
<feature type="domain" description="4Fe-4S ferredoxin-type" evidence="1">
    <location>
        <begin position="6"/>
        <end position="35"/>
    </location>
</feature>
<dbReference type="PANTHER" id="PTHR42895">
    <property type="entry name" value="IRON-SULFUR CLUSTER-BINDING PROTEIN-RELATED"/>
    <property type="match status" value="1"/>
</dbReference>
<reference evidence="2 3" key="1">
    <citation type="submission" date="2016-12" db="EMBL/GenBank/DDBJ databases">
        <authorList>
            <person name="Song W.-J."/>
            <person name="Kurnit D.M."/>
        </authorList>
    </citation>
    <scope>NUCLEOTIDE SEQUENCE [LARGE SCALE GENOMIC DNA]</scope>
    <source>
        <strain evidence="2 3">DSM 11393</strain>
    </source>
</reference>
<sequence>MKQLRNIVEINEELCNGCGLCVLGCMEGAIEIIDGKAKLVKEIYCDGLGACLSHCPTGALKVIQRKAEAFDEKATIEYLKTKKTQSCLSTAQNKPLDKTGEKLNGSLNNWPFKIHLVSPDAEFLKNADILICADCAVALAKNFHAEYLQHKVLLLACPKLENFDNYQPKLEAIFKNANMRSCTVLRVEVPCCRGLAAAVENAIKTSGSKIKAKHIILTREGKEALSPFL</sequence>
<dbReference type="RefSeq" id="WP_072696482.1">
    <property type="nucleotide sequence ID" value="NZ_FRDI01000003.1"/>
</dbReference>
<dbReference type="SUPFAM" id="SSF54862">
    <property type="entry name" value="4Fe-4S ferredoxins"/>
    <property type="match status" value="1"/>
</dbReference>
<dbReference type="OrthoDB" id="9795268at2"/>
<keyword evidence="3" id="KW-1185">Reference proteome</keyword>
<dbReference type="PROSITE" id="PS51379">
    <property type="entry name" value="4FE4S_FER_2"/>
    <property type="match status" value="2"/>
</dbReference>
<dbReference type="Proteomes" id="UP000186469">
    <property type="component" value="Unassembled WGS sequence"/>
</dbReference>
<feature type="domain" description="4Fe-4S ferredoxin-type" evidence="1">
    <location>
        <begin position="36"/>
        <end position="65"/>
    </location>
</feature>